<feature type="signal peptide" evidence="7">
    <location>
        <begin position="1"/>
        <end position="22"/>
    </location>
</feature>
<keyword evidence="4 7" id="KW-0732">Signal</keyword>
<dbReference type="AlphaFoldDB" id="L0GVX3"/>
<sequence>MKVFSKGLVLLVLVGLGAPVSAGEVKVAVAANFTAAMKEIAAGFEETTGHRTQISFGSTGTLYTQIENGAPFEVFLAADQKRPMLLEEEGKANGRFTYAVGKLALWSADPDLVDRKGKVLRKDKFDKLAIANPKTAPYGAAAVEVMEALGLYDKLDPKLVQGNNIAQAYQFVATRNAELGFVALSQIVLDNTGSSWIIPQKLYEPIRQDAVLLEAGEDNAAAAALIEYLKGEQAHEVIEKYGYAVE</sequence>
<evidence type="ECO:0000256" key="1">
    <source>
        <dbReference type="ARBA" id="ARBA00009175"/>
    </source>
</evidence>
<gene>
    <name evidence="8" type="ORF">Thimo_0614</name>
</gene>
<keyword evidence="2 6" id="KW-0500">Molybdenum</keyword>
<feature type="binding site" evidence="6">
    <location>
        <position position="165"/>
    </location>
    <ligand>
        <name>molybdate</name>
        <dbReference type="ChEBI" id="CHEBI:36264"/>
    </ligand>
</feature>
<evidence type="ECO:0000256" key="4">
    <source>
        <dbReference type="ARBA" id="ARBA00022729"/>
    </source>
</evidence>
<dbReference type="GO" id="GO:0015689">
    <property type="term" value="P:molybdate ion transport"/>
    <property type="evidence" value="ECO:0007669"/>
    <property type="project" value="InterPro"/>
</dbReference>
<accession>L0GVX3</accession>
<comment type="similarity">
    <text evidence="1">Belongs to the bacterial solute-binding protein ModA family.</text>
</comment>
<dbReference type="InterPro" id="IPR050682">
    <property type="entry name" value="ModA/WtpA"/>
</dbReference>
<dbReference type="eggNOG" id="COG0725">
    <property type="taxonomic scope" value="Bacteria"/>
</dbReference>
<dbReference type="Proteomes" id="UP000010816">
    <property type="component" value="Chromosome"/>
</dbReference>
<organism evidence="8 9">
    <name type="scientific">Thioflavicoccus mobilis 8321</name>
    <dbReference type="NCBI Taxonomy" id="765912"/>
    <lineage>
        <taxon>Bacteria</taxon>
        <taxon>Pseudomonadati</taxon>
        <taxon>Pseudomonadota</taxon>
        <taxon>Gammaproteobacteria</taxon>
        <taxon>Chromatiales</taxon>
        <taxon>Chromatiaceae</taxon>
        <taxon>Thioflavicoccus</taxon>
    </lineage>
</organism>
<reference evidence="8 9" key="1">
    <citation type="submission" date="2011-09" db="EMBL/GenBank/DDBJ databases">
        <title>Complete sequence of chromosome of Thioflavicoccus mobilis 8321.</title>
        <authorList>
            <consortium name="US DOE Joint Genome Institute"/>
            <person name="Lucas S."/>
            <person name="Han J."/>
            <person name="Lapidus A."/>
            <person name="Cheng J.-F."/>
            <person name="Goodwin L."/>
            <person name="Pitluck S."/>
            <person name="Peters L."/>
            <person name="Ovchinnikova G."/>
            <person name="Lu M."/>
            <person name="Detter J.C."/>
            <person name="Han C."/>
            <person name="Tapia R."/>
            <person name="Land M."/>
            <person name="Hauser L."/>
            <person name="Kyrpides N."/>
            <person name="Ivanova N."/>
            <person name="Pagani I."/>
            <person name="Vogl K."/>
            <person name="Liu Z."/>
            <person name="Imhoff J."/>
            <person name="Thiel V."/>
            <person name="Frigaard N.-U."/>
            <person name="Bryant D."/>
            <person name="Woyke T."/>
        </authorList>
    </citation>
    <scope>NUCLEOTIDE SEQUENCE [LARGE SCALE GENOMIC DNA]</scope>
    <source>
        <strain evidence="8 9">8321</strain>
    </source>
</reference>
<proteinExistence type="inferred from homology"/>
<evidence type="ECO:0000313" key="9">
    <source>
        <dbReference type="Proteomes" id="UP000010816"/>
    </source>
</evidence>
<evidence type="ECO:0000256" key="2">
    <source>
        <dbReference type="ARBA" id="ARBA00022505"/>
    </source>
</evidence>
<dbReference type="Pfam" id="PF13531">
    <property type="entry name" value="SBP_bac_11"/>
    <property type="match status" value="1"/>
</dbReference>
<evidence type="ECO:0000256" key="6">
    <source>
        <dbReference type="PIRSR" id="PIRSR004846-1"/>
    </source>
</evidence>
<dbReference type="NCBIfam" id="TIGR01256">
    <property type="entry name" value="modA"/>
    <property type="match status" value="1"/>
</dbReference>
<dbReference type="RefSeq" id="WP_015279606.1">
    <property type="nucleotide sequence ID" value="NC_019940.1"/>
</dbReference>
<dbReference type="PIRSF" id="PIRSF004846">
    <property type="entry name" value="ModA"/>
    <property type="match status" value="1"/>
</dbReference>
<name>L0GVX3_9GAMM</name>
<dbReference type="SUPFAM" id="SSF53850">
    <property type="entry name" value="Periplasmic binding protein-like II"/>
    <property type="match status" value="1"/>
</dbReference>
<protein>
    <submittedName>
        <fullName evidence="8">Molybdenum ABC transporter, periplasmic molybdate-binding protein</fullName>
    </submittedName>
</protein>
<dbReference type="PANTHER" id="PTHR30632">
    <property type="entry name" value="MOLYBDATE-BINDING PERIPLASMIC PROTEIN"/>
    <property type="match status" value="1"/>
</dbReference>
<evidence type="ECO:0000256" key="3">
    <source>
        <dbReference type="ARBA" id="ARBA00022723"/>
    </source>
</evidence>
<dbReference type="EMBL" id="CP003051">
    <property type="protein sequence ID" value="AGA89459.1"/>
    <property type="molecule type" value="Genomic_DNA"/>
</dbReference>
<dbReference type="CDD" id="cd13539">
    <property type="entry name" value="PBP2_AvModA"/>
    <property type="match status" value="1"/>
</dbReference>
<dbReference type="GO" id="GO:0046872">
    <property type="term" value="F:metal ion binding"/>
    <property type="evidence" value="ECO:0007669"/>
    <property type="project" value="UniProtKB-KW"/>
</dbReference>
<dbReference type="STRING" id="765912.Thimo_0614"/>
<dbReference type="Gene3D" id="3.40.190.10">
    <property type="entry name" value="Periplasmic binding protein-like II"/>
    <property type="match status" value="2"/>
</dbReference>
<feature type="binding site" evidence="6">
    <location>
        <position position="59"/>
    </location>
    <ligand>
        <name>molybdate</name>
        <dbReference type="ChEBI" id="CHEBI:36264"/>
    </ligand>
</feature>
<comment type="subunit">
    <text evidence="5">The complex is composed of two ATP-binding proteins (ModC), two transmembrane proteins (ModB) and a solute-binding protein (ModA).</text>
</comment>
<keyword evidence="3 6" id="KW-0479">Metal-binding</keyword>
<dbReference type="OrthoDB" id="9785015at2"/>
<dbReference type="PANTHER" id="PTHR30632:SF14">
    <property type="entry name" value="TUNGSTATE_MOLYBDATE_CHROMATE-BINDING PROTEIN MODA"/>
    <property type="match status" value="1"/>
</dbReference>
<keyword evidence="9" id="KW-1185">Reference proteome</keyword>
<dbReference type="HOGENOM" id="CLU_065520_1_0_6"/>
<dbReference type="InterPro" id="IPR044084">
    <property type="entry name" value="AvModA-like_subst-bd"/>
</dbReference>
<dbReference type="GO" id="GO:1901359">
    <property type="term" value="F:tungstate binding"/>
    <property type="evidence" value="ECO:0007669"/>
    <property type="project" value="UniProtKB-ARBA"/>
</dbReference>
<evidence type="ECO:0000256" key="7">
    <source>
        <dbReference type="SAM" id="SignalP"/>
    </source>
</evidence>
<dbReference type="PATRIC" id="fig|765912.4.peg.600"/>
<feature type="chain" id="PRO_5003943156" evidence="7">
    <location>
        <begin position="23"/>
        <end position="246"/>
    </location>
</feature>
<evidence type="ECO:0000313" key="8">
    <source>
        <dbReference type="EMBL" id="AGA89459.1"/>
    </source>
</evidence>
<evidence type="ECO:0000256" key="5">
    <source>
        <dbReference type="ARBA" id="ARBA00062515"/>
    </source>
</evidence>
<dbReference type="KEGG" id="tmb:Thimo_0614"/>
<dbReference type="InterPro" id="IPR005950">
    <property type="entry name" value="ModA"/>
</dbReference>
<dbReference type="GO" id="GO:0030973">
    <property type="term" value="F:molybdate ion binding"/>
    <property type="evidence" value="ECO:0007669"/>
    <property type="project" value="InterPro"/>
</dbReference>
<dbReference type="FunFam" id="3.40.190.10:FF:000035">
    <property type="entry name" value="Molybdate ABC transporter substrate-binding protein"/>
    <property type="match status" value="1"/>
</dbReference>